<feature type="transmembrane region" description="Helical" evidence="10">
    <location>
        <begin position="12"/>
        <end position="33"/>
    </location>
</feature>
<keyword evidence="2" id="KW-0813">Transport</keyword>
<keyword evidence="5 10" id="KW-0812">Transmembrane</keyword>
<evidence type="ECO:0000256" key="3">
    <source>
        <dbReference type="ARBA" id="ARBA00022449"/>
    </source>
</evidence>
<dbReference type="InterPro" id="IPR048279">
    <property type="entry name" value="MdtK-like"/>
</dbReference>
<gene>
    <name evidence="11" type="ORF">JM946_29645</name>
</gene>
<comment type="subcellular location">
    <subcellularLocation>
        <location evidence="1">Cell inner membrane</location>
        <topology evidence="1">Multi-pass membrane protein</topology>
    </subcellularLocation>
</comment>
<feature type="transmembrane region" description="Helical" evidence="10">
    <location>
        <begin position="315"/>
        <end position="340"/>
    </location>
</feature>
<dbReference type="Pfam" id="PF01554">
    <property type="entry name" value="MatE"/>
    <property type="match status" value="2"/>
</dbReference>
<keyword evidence="3" id="KW-0050">Antiport</keyword>
<keyword evidence="6 10" id="KW-1133">Transmembrane helix</keyword>
<dbReference type="PIRSF" id="PIRSF006603">
    <property type="entry name" value="DinF"/>
    <property type="match status" value="1"/>
</dbReference>
<dbReference type="EMBL" id="JAEVLS010000012">
    <property type="protein sequence ID" value="MBM0108913.1"/>
    <property type="molecule type" value="Genomic_DNA"/>
</dbReference>
<dbReference type="InterPro" id="IPR050222">
    <property type="entry name" value="MATE_MdtK"/>
</dbReference>
<dbReference type="PANTHER" id="PTHR43298:SF2">
    <property type="entry name" value="FMN_FAD EXPORTER YEEO-RELATED"/>
    <property type="match status" value="1"/>
</dbReference>
<feature type="transmembrane region" description="Helical" evidence="10">
    <location>
        <begin position="235"/>
        <end position="263"/>
    </location>
</feature>
<evidence type="ECO:0000313" key="11">
    <source>
        <dbReference type="EMBL" id="MBM0108913.1"/>
    </source>
</evidence>
<feature type="transmembrane region" description="Helical" evidence="10">
    <location>
        <begin position="132"/>
        <end position="153"/>
    </location>
</feature>
<keyword evidence="7" id="KW-0406">Ion transport</keyword>
<dbReference type="RefSeq" id="WP_203171085.1">
    <property type="nucleotide sequence ID" value="NZ_JAEVLS010000012.1"/>
</dbReference>
<feature type="transmembrane region" description="Helical" evidence="10">
    <location>
        <begin position="53"/>
        <end position="76"/>
    </location>
</feature>
<dbReference type="NCBIfam" id="TIGR00797">
    <property type="entry name" value="matE"/>
    <property type="match status" value="1"/>
</dbReference>
<evidence type="ECO:0000313" key="12">
    <source>
        <dbReference type="Proteomes" id="UP000661077"/>
    </source>
</evidence>
<evidence type="ECO:0000256" key="8">
    <source>
        <dbReference type="ARBA" id="ARBA00023136"/>
    </source>
</evidence>
<sequence>MKDLTQGSILKHIASMATPLAIGMLTQIAYQIIDLYFITKIGVAETAGVSAAGNIFLLVASLTQVLGVGVTALVAQAAGRRDRSDASLVFNQALGFSAVFGMAMMLLLYTSSMQYLKAVAPDKATVEAGLTFIYWIAPGYALTLPTVVMSSALRGAGINKPTVALYILTVLVNAALAPILIAGWGTGVPLGVMGAGLATTIATASGLLFFAIYCHRSHLWTAFDWRLLVPIPKQWLRVLAVGLPAGGDTALFFIYNAVVYYSIRDLGSAAQSGFGVGSRVLQTLLLPALCICLSAGPIAGQNFGAKNIDRVRQTFIITAVLGSAAMFATTILIQCQSTAFIGLFDADSSTAHVARCFLELSSWALVAQAVVTTCSGMFQGFGNTMPALISSCVRLVLFSGPAVWLSMQPAFVIDQVWYLSVATLMLQAAVSLWLLRAEFRRHLLPLATPTTGCMKARQAV</sequence>
<accession>A0ABS1X6S1</accession>
<evidence type="ECO:0000256" key="5">
    <source>
        <dbReference type="ARBA" id="ARBA00022692"/>
    </source>
</evidence>
<keyword evidence="8 10" id="KW-0472">Membrane</keyword>
<evidence type="ECO:0000256" key="4">
    <source>
        <dbReference type="ARBA" id="ARBA00022475"/>
    </source>
</evidence>
<keyword evidence="4" id="KW-1003">Cell membrane</keyword>
<evidence type="ECO:0000256" key="2">
    <source>
        <dbReference type="ARBA" id="ARBA00022448"/>
    </source>
</evidence>
<feature type="transmembrane region" description="Helical" evidence="10">
    <location>
        <begin position="416"/>
        <end position="435"/>
    </location>
</feature>
<feature type="transmembrane region" description="Helical" evidence="10">
    <location>
        <begin position="88"/>
        <end position="112"/>
    </location>
</feature>
<dbReference type="InterPro" id="IPR002528">
    <property type="entry name" value="MATE_fam"/>
</dbReference>
<feature type="transmembrane region" description="Helical" evidence="10">
    <location>
        <begin position="360"/>
        <end position="378"/>
    </location>
</feature>
<keyword evidence="12" id="KW-1185">Reference proteome</keyword>
<organism evidence="11 12">
    <name type="scientific">Steroidobacter gossypii</name>
    <dbReference type="NCBI Taxonomy" id="2805490"/>
    <lineage>
        <taxon>Bacteria</taxon>
        <taxon>Pseudomonadati</taxon>
        <taxon>Pseudomonadota</taxon>
        <taxon>Gammaproteobacteria</taxon>
        <taxon>Steroidobacterales</taxon>
        <taxon>Steroidobacteraceae</taxon>
        <taxon>Steroidobacter</taxon>
    </lineage>
</organism>
<feature type="transmembrane region" description="Helical" evidence="10">
    <location>
        <begin position="165"/>
        <end position="184"/>
    </location>
</feature>
<comment type="caution">
    <text evidence="11">The sequence shown here is derived from an EMBL/GenBank/DDBJ whole genome shotgun (WGS) entry which is preliminary data.</text>
</comment>
<proteinExistence type="predicted"/>
<feature type="transmembrane region" description="Helical" evidence="10">
    <location>
        <begin position="283"/>
        <end position="303"/>
    </location>
</feature>
<reference evidence="11 12" key="1">
    <citation type="journal article" date="2021" name="Int. J. Syst. Evol. Microbiol.">
        <title>Steroidobacter gossypii sp. nov., isolated from soil of cotton cropping field.</title>
        <authorList>
            <person name="Huang R."/>
            <person name="Yang S."/>
            <person name="Zhen C."/>
            <person name="Liu W."/>
        </authorList>
    </citation>
    <scope>NUCLEOTIDE SEQUENCE [LARGE SCALE GENOMIC DNA]</scope>
    <source>
        <strain evidence="11 12">S1-65</strain>
    </source>
</reference>
<feature type="transmembrane region" description="Helical" evidence="10">
    <location>
        <begin position="190"/>
        <end position="214"/>
    </location>
</feature>
<evidence type="ECO:0000256" key="9">
    <source>
        <dbReference type="ARBA" id="ARBA00031636"/>
    </source>
</evidence>
<evidence type="ECO:0000256" key="6">
    <source>
        <dbReference type="ARBA" id="ARBA00022989"/>
    </source>
</evidence>
<protein>
    <recommendedName>
        <fullName evidence="9">Multidrug-efflux transporter</fullName>
    </recommendedName>
</protein>
<evidence type="ECO:0000256" key="1">
    <source>
        <dbReference type="ARBA" id="ARBA00004429"/>
    </source>
</evidence>
<evidence type="ECO:0000256" key="7">
    <source>
        <dbReference type="ARBA" id="ARBA00023065"/>
    </source>
</evidence>
<dbReference type="PANTHER" id="PTHR43298">
    <property type="entry name" value="MULTIDRUG RESISTANCE PROTEIN NORM-RELATED"/>
    <property type="match status" value="1"/>
</dbReference>
<dbReference type="Proteomes" id="UP000661077">
    <property type="component" value="Unassembled WGS sequence"/>
</dbReference>
<name>A0ABS1X6S1_9GAMM</name>
<evidence type="ECO:0000256" key="10">
    <source>
        <dbReference type="SAM" id="Phobius"/>
    </source>
</evidence>